<evidence type="ECO:0000256" key="5">
    <source>
        <dbReference type="ARBA" id="ARBA00022714"/>
    </source>
</evidence>
<dbReference type="PROSITE" id="PS51379">
    <property type="entry name" value="4FE4S_FER_2"/>
    <property type="match status" value="2"/>
</dbReference>
<organism evidence="18 19">
    <name type="scientific">Candidatus Mucispirillum faecigallinarum</name>
    <dbReference type="NCBI Taxonomy" id="2838699"/>
    <lineage>
        <taxon>Bacteria</taxon>
        <taxon>Pseudomonadati</taxon>
        <taxon>Deferribacterota</taxon>
        <taxon>Deferribacteres</taxon>
        <taxon>Deferribacterales</taxon>
        <taxon>Mucispirillaceae</taxon>
        <taxon>Mucispirillum</taxon>
    </lineage>
</organism>
<evidence type="ECO:0000256" key="12">
    <source>
        <dbReference type="ARBA" id="ARBA00023027"/>
    </source>
</evidence>
<accession>A0A9D2GT21</accession>
<dbReference type="PROSITE" id="PS00641">
    <property type="entry name" value="COMPLEX1_75K_1"/>
    <property type="match status" value="1"/>
</dbReference>
<evidence type="ECO:0000259" key="16">
    <source>
        <dbReference type="PROSITE" id="PS51379"/>
    </source>
</evidence>
<dbReference type="GO" id="GO:0042773">
    <property type="term" value="P:ATP synthesis coupled electron transport"/>
    <property type="evidence" value="ECO:0007669"/>
    <property type="project" value="InterPro"/>
</dbReference>
<dbReference type="InterPro" id="IPR036010">
    <property type="entry name" value="2Fe-2S_ferredoxin-like_sf"/>
</dbReference>
<dbReference type="SUPFAM" id="SSF53706">
    <property type="entry name" value="Formate dehydrogenase/DMSO reductase, domains 1-3"/>
    <property type="match status" value="1"/>
</dbReference>
<evidence type="ECO:0000256" key="11">
    <source>
        <dbReference type="ARBA" id="ARBA00023014"/>
    </source>
</evidence>
<dbReference type="Gene3D" id="3.30.200.210">
    <property type="match status" value="1"/>
</dbReference>
<evidence type="ECO:0000256" key="6">
    <source>
        <dbReference type="ARBA" id="ARBA00022719"/>
    </source>
</evidence>
<dbReference type="InterPro" id="IPR006963">
    <property type="entry name" value="Mopterin_OxRdtase_4Fe-4S_dom"/>
</dbReference>
<dbReference type="InterPro" id="IPR006656">
    <property type="entry name" value="Mopterin_OxRdtase"/>
</dbReference>
<dbReference type="GO" id="GO:0008137">
    <property type="term" value="F:NADH dehydrogenase (ubiquinone) activity"/>
    <property type="evidence" value="ECO:0007669"/>
    <property type="project" value="InterPro"/>
</dbReference>
<dbReference type="FunFam" id="3.30.70.20:FF:000035">
    <property type="entry name" value="Iron hydrogenase 1"/>
    <property type="match status" value="1"/>
</dbReference>
<dbReference type="AlphaFoldDB" id="A0A9D2GT21"/>
<protein>
    <submittedName>
        <fullName evidence="18">Molybdopterin-dependent oxidoreductase</fullName>
    </submittedName>
</protein>
<keyword evidence="7" id="KW-0479">Metal-binding</keyword>
<dbReference type="GO" id="GO:0051537">
    <property type="term" value="F:2 iron, 2 sulfur cluster binding"/>
    <property type="evidence" value="ECO:0007669"/>
    <property type="project" value="UniProtKB-KW"/>
</dbReference>
<dbReference type="SUPFAM" id="SSF54862">
    <property type="entry name" value="4Fe-4S ferredoxins"/>
    <property type="match status" value="1"/>
</dbReference>
<dbReference type="InterPro" id="IPR054351">
    <property type="entry name" value="NADH_UbQ_OxRdtase_ferredoxin"/>
</dbReference>
<dbReference type="InterPro" id="IPR050123">
    <property type="entry name" value="Prok_molybdopt-oxidoreductase"/>
</dbReference>
<keyword evidence="13" id="KW-0472">Membrane</keyword>
<comment type="subcellular location">
    <subcellularLocation>
        <location evidence="2">Membrane</location>
    </subcellularLocation>
</comment>
<keyword evidence="5" id="KW-0001">2Fe-2S</keyword>
<dbReference type="PROSITE" id="PS51085">
    <property type="entry name" value="2FE2S_FER_2"/>
    <property type="match status" value="1"/>
</dbReference>
<dbReference type="Gene3D" id="3.30.70.20">
    <property type="match status" value="1"/>
</dbReference>
<dbReference type="PROSITE" id="PS00198">
    <property type="entry name" value="4FE4S_FER_1"/>
    <property type="match status" value="1"/>
</dbReference>
<dbReference type="Gene3D" id="3.10.20.740">
    <property type="match status" value="1"/>
</dbReference>
<sequence>MDRYITINNNKYTFKEGDTILAVAERNNIHIPVLCYLKDIAETGACRICLVEVEGVPQPVASCSAFAADGMVVYTDTEEVKKHRRKALEFILLKHPLKCGICENAEDCILRDLARQMGISEVSDVQEEEHHPLQDWNMLLYDRDSCVLCMRCVNICRDVAGCDAIDVVARGNNAHIEPATEPLNCDFCGMCVDSCPVGAIKDKPFMDSLKVWELEYINTVCSFCPVGCHINYGVHHNKIHRTRISCGSHICSKGRYGFKFVESDKRIKTPLIKKGDIFTKADYHDAMDKVYHGLTDNGVENSLIIAGGWLSNEELCSWKSLADKTGMMFITEAEVYFGRFAHLFKEKFGHYESVGTLQEVENSDVIFVIGADFARENVGVKWSVIKAIRNNNAKVITIGLQRYDYDERTFLSLIADYADFAGEFEKIKSSDKNIYAALRKQISSNKKISIIAGNEYFCGEKQPSSILSFADYIGKDKLRAFILTYDKLNYAGSLYTGGNTLDEVIKAEPKAVFALACNPSTGKTEELMHIIEKAKFYGTPDMFLTGTVNKADVVLPVKSVLETEGTFIGIDGRLLKINQVVESPANCKSNLETAHILGEYFRKKIDTDIKSVFQKIAEKIGYKAEDCESAEPVYRVKEKIFNKTDFTYKDIEHTERIIYVNPRHHEGVLTKIINTCGADDFPIFPEIEKHISPGFIRSHNIEDNIAKGVKLIPR</sequence>
<evidence type="ECO:0000256" key="4">
    <source>
        <dbReference type="ARBA" id="ARBA00022485"/>
    </source>
</evidence>
<dbReference type="PANTHER" id="PTHR43105">
    <property type="entry name" value="RESPIRATORY NITRATE REDUCTASE"/>
    <property type="match status" value="1"/>
</dbReference>
<keyword evidence="4" id="KW-0004">4Fe-4S</keyword>
<dbReference type="Pfam" id="PF13510">
    <property type="entry name" value="Fer2_4"/>
    <property type="match status" value="1"/>
</dbReference>
<evidence type="ECO:0000256" key="8">
    <source>
        <dbReference type="ARBA" id="ARBA00022737"/>
    </source>
</evidence>
<reference evidence="18" key="1">
    <citation type="journal article" date="2021" name="PeerJ">
        <title>Extensive microbial diversity within the chicken gut microbiome revealed by metagenomics and culture.</title>
        <authorList>
            <person name="Gilroy R."/>
            <person name="Ravi A."/>
            <person name="Getino M."/>
            <person name="Pursley I."/>
            <person name="Horton D.L."/>
            <person name="Alikhan N.F."/>
            <person name="Baker D."/>
            <person name="Gharbi K."/>
            <person name="Hall N."/>
            <person name="Watson M."/>
            <person name="Adriaenssens E.M."/>
            <person name="Foster-Nyarko E."/>
            <person name="Jarju S."/>
            <person name="Secka A."/>
            <person name="Antonio M."/>
            <person name="Oren A."/>
            <person name="Chaudhuri R.R."/>
            <person name="La Ragione R."/>
            <person name="Hildebrand F."/>
            <person name="Pallen M.J."/>
        </authorList>
    </citation>
    <scope>NUCLEOTIDE SEQUENCE</scope>
    <source>
        <strain evidence="18">ChiW4-1371</strain>
    </source>
</reference>
<comment type="cofactor">
    <cofactor evidence="1">
        <name>[4Fe-4S] cluster</name>
        <dbReference type="ChEBI" id="CHEBI:49883"/>
    </cofactor>
</comment>
<dbReference type="GO" id="GO:0051539">
    <property type="term" value="F:4 iron, 4 sulfur cluster binding"/>
    <property type="evidence" value="ECO:0007669"/>
    <property type="project" value="UniProtKB-KW"/>
</dbReference>
<evidence type="ECO:0000256" key="13">
    <source>
        <dbReference type="ARBA" id="ARBA00023136"/>
    </source>
</evidence>
<dbReference type="GO" id="GO:0016491">
    <property type="term" value="F:oxidoreductase activity"/>
    <property type="evidence" value="ECO:0007669"/>
    <property type="project" value="InterPro"/>
</dbReference>
<keyword evidence="8" id="KW-0677">Repeat</keyword>
<evidence type="ECO:0000256" key="14">
    <source>
        <dbReference type="ARBA" id="ARBA00034078"/>
    </source>
</evidence>
<dbReference type="EMBL" id="DXAQ01000015">
    <property type="protein sequence ID" value="HIZ88481.1"/>
    <property type="molecule type" value="Genomic_DNA"/>
</dbReference>
<evidence type="ECO:0000313" key="19">
    <source>
        <dbReference type="Proteomes" id="UP000824176"/>
    </source>
</evidence>
<comment type="similarity">
    <text evidence="3">Belongs to the complex I 75 kDa subunit family.</text>
</comment>
<reference evidence="18" key="2">
    <citation type="submission" date="2021-04" db="EMBL/GenBank/DDBJ databases">
        <authorList>
            <person name="Gilroy R."/>
        </authorList>
    </citation>
    <scope>NUCLEOTIDE SEQUENCE</scope>
    <source>
        <strain evidence="18">ChiW4-1371</strain>
    </source>
</reference>
<evidence type="ECO:0000256" key="7">
    <source>
        <dbReference type="ARBA" id="ARBA00022723"/>
    </source>
</evidence>
<evidence type="ECO:0000259" key="17">
    <source>
        <dbReference type="PROSITE" id="PS51839"/>
    </source>
</evidence>
<dbReference type="InterPro" id="IPR000283">
    <property type="entry name" value="NADH_UbQ_OxRdtase_75kDa_su_CS"/>
</dbReference>
<feature type="domain" description="4Fe-4S ferredoxin-type" evidence="16">
    <location>
        <begin position="137"/>
        <end position="170"/>
    </location>
</feature>
<keyword evidence="12" id="KW-0520">NAD</keyword>
<dbReference type="FunFam" id="3.10.20.740:FF:000004">
    <property type="entry name" value="NADH-quinone oxidoreductase"/>
    <property type="match status" value="1"/>
</dbReference>
<dbReference type="SMART" id="SM00929">
    <property type="entry name" value="NADH-G_4Fe-4S_3"/>
    <property type="match status" value="1"/>
</dbReference>
<gene>
    <name evidence="18" type="ORF">H9804_00920</name>
</gene>
<evidence type="ECO:0000256" key="10">
    <source>
        <dbReference type="ARBA" id="ARBA00023004"/>
    </source>
</evidence>
<name>A0A9D2GT21_9BACT</name>
<dbReference type="InterPro" id="IPR017900">
    <property type="entry name" value="4Fe4S_Fe_S_CS"/>
</dbReference>
<dbReference type="SMART" id="SM00926">
    <property type="entry name" value="Molybdop_Fe4S4"/>
    <property type="match status" value="1"/>
</dbReference>
<dbReference type="Gene3D" id="3.40.50.740">
    <property type="match status" value="1"/>
</dbReference>
<dbReference type="GO" id="GO:0046872">
    <property type="term" value="F:metal ion binding"/>
    <property type="evidence" value="ECO:0007669"/>
    <property type="project" value="UniProtKB-KW"/>
</dbReference>
<evidence type="ECO:0000256" key="9">
    <source>
        <dbReference type="ARBA" id="ARBA00022967"/>
    </source>
</evidence>
<feature type="domain" description="4Fe-4S ferredoxin-type" evidence="16">
    <location>
        <begin position="176"/>
        <end position="205"/>
    </location>
</feature>
<feature type="domain" description="4Fe-4S His(Cys)3-ligated-type" evidence="17">
    <location>
        <begin position="79"/>
        <end position="118"/>
    </location>
</feature>
<dbReference type="Pfam" id="PF22117">
    <property type="entry name" value="Fer4_Nqo3"/>
    <property type="match status" value="1"/>
</dbReference>
<proteinExistence type="inferred from homology"/>
<keyword evidence="6" id="KW-0874">Quinone</keyword>
<dbReference type="SUPFAM" id="SSF54292">
    <property type="entry name" value="2Fe-2S ferredoxin-like"/>
    <property type="match status" value="1"/>
</dbReference>
<keyword evidence="11" id="KW-0411">Iron-sulfur</keyword>
<dbReference type="GO" id="GO:0048038">
    <property type="term" value="F:quinone binding"/>
    <property type="evidence" value="ECO:0007669"/>
    <property type="project" value="UniProtKB-KW"/>
</dbReference>
<dbReference type="Pfam" id="PF04879">
    <property type="entry name" value="Molybdop_Fe4S4"/>
    <property type="match status" value="1"/>
</dbReference>
<dbReference type="Gene3D" id="3.40.228.10">
    <property type="entry name" value="Dimethylsulfoxide Reductase, domain 2"/>
    <property type="match status" value="1"/>
</dbReference>
<dbReference type="InterPro" id="IPR001041">
    <property type="entry name" value="2Fe-2S_ferredoxin-type"/>
</dbReference>
<dbReference type="GO" id="GO:0016020">
    <property type="term" value="C:membrane"/>
    <property type="evidence" value="ECO:0007669"/>
    <property type="project" value="UniProtKB-SubCell"/>
</dbReference>
<evidence type="ECO:0000256" key="3">
    <source>
        <dbReference type="ARBA" id="ARBA00005404"/>
    </source>
</evidence>
<dbReference type="CDD" id="cd00207">
    <property type="entry name" value="fer2"/>
    <property type="match status" value="1"/>
</dbReference>
<evidence type="ECO:0000259" key="15">
    <source>
        <dbReference type="PROSITE" id="PS51085"/>
    </source>
</evidence>
<evidence type="ECO:0000256" key="1">
    <source>
        <dbReference type="ARBA" id="ARBA00001966"/>
    </source>
</evidence>
<dbReference type="Pfam" id="PF10588">
    <property type="entry name" value="NADH-G_4Fe-4S_3"/>
    <property type="match status" value="1"/>
</dbReference>
<keyword evidence="9" id="KW-1278">Translocase</keyword>
<evidence type="ECO:0000313" key="18">
    <source>
        <dbReference type="EMBL" id="HIZ88481.1"/>
    </source>
</evidence>
<keyword evidence="10" id="KW-0408">Iron</keyword>
<dbReference type="InterPro" id="IPR017896">
    <property type="entry name" value="4Fe4S_Fe-S-bd"/>
</dbReference>
<dbReference type="PROSITE" id="PS51839">
    <property type="entry name" value="4FE4S_HC3"/>
    <property type="match status" value="1"/>
</dbReference>
<dbReference type="PANTHER" id="PTHR43105:SF10">
    <property type="entry name" value="NADH-QUINONE OXIDOREDUCTASE SUBUNIT G"/>
    <property type="match status" value="1"/>
</dbReference>
<dbReference type="Pfam" id="PF00384">
    <property type="entry name" value="Molybdopterin"/>
    <property type="match status" value="1"/>
</dbReference>
<dbReference type="Proteomes" id="UP000824176">
    <property type="component" value="Unassembled WGS sequence"/>
</dbReference>
<evidence type="ECO:0000256" key="2">
    <source>
        <dbReference type="ARBA" id="ARBA00004370"/>
    </source>
</evidence>
<comment type="cofactor">
    <cofactor evidence="14">
        <name>[2Fe-2S] cluster</name>
        <dbReference type="ChEBI" id="CHEBI:190135"/>
    </cofactor>
</comment>
<dbReference type="InterPro" id="IPR019574">
    <property type="entry name" value="NADH_UbQ_OxRdtase_Gsu_4Fe4S-bd"/>
</dbReference>
<feature type="domain" description="2Fe-2S ferredoxin-type" evidence="15">
    <location>
        <begin position="3"/>
        <end position="79"/>
    </location>
</feature>
<comment type="caution">
    <text evidence="18">The sequence shown here is derived from an EMBL/GenBank/DDBJ whole genome shotgun (WGS) entry which is preliminary data.</text>
</comment>